<feature type="domain" description="Metallo-carboxypeptidase C-terminal" evidence="2">
    <location>
        <begin position="336"/>
        <end position="417"/>
    </location>
</feature>
<reference evidence="3 4" key="1">
    <citation type="submission" date="2018-07" db="EMBL/GenBank/DDBJ databases">
        <title>Campylobacter zealandensis sp. nov., isolated from birds and water in New Zealand.</title>
        <authorList>
            <person name="Wilkinson D.A."/>
            <person name="Biggs P.J."/>
            <person name="French N.P."/>
            <person name="Midwinter A.C."/>
        </authorList>
    </citation>
    <scope>NUCLEOTIDE SEQUENCE [LARGE SCALE GENOMIC DNA]</scope>
    <source>
        <strain evidence="3 4">B423b</strain>
    </source>
</reference>
<dbReference type="InterPro" id="IPR033397">
    <property type="entry name" value="Metallo_peptidase_C"/>
</dbReference>
<evidence type="ECO:0000259" key="1">
    <source>
        <dbReference type="Pfam" id="PF17033"/>
    </source>
</evidence>
<name>A0A4Q9JU14_9BACT</name>
<dbReference type="Pfam" id="PF17033">
    <property type="entry name" value="Peptidase_M99"/>
    <property type="match status" value="1"/>
</dbReference>
<gene>
    <name evidence="3" type="ORF">DU473_06095</name>
</gene>
<comment type="caution">
    <text evidence="3">The sequence shown here is derived from an EMBL/GenBank/DDBJ whole genome shotgun (WGS) entry which is preliminary data.</text>
</comment>
<dbReference type="RefSeq" id="WP_131186723.1">
    <property type="nucleotide sequence ID" value="NZ_CP076657.1"/>
</dbReference>
<evidence type="ECO:0000313" key="4">
    <source>
        <dbReference type="Proteomes" id="UP000292583"/>
    </source>
</evidence>
<organism evidence="3 4">
    <name type="scientific">Campylobacter novaezeelandiae</name>
    <dbReference type="NCBI Taxonomy" id="2267891"/>
    <lineage>
        <taxon>Bacteria</taxon>
        <taxon>Pseudomonadati</taxon>
        <taxon>Campylobacterota</taxon>
        <taxon>Epsilonproteobacteria</taxon>
        <taxon>Campylobacterales</taxon>
        <taxon>Campylobacteraceae</taxon>
        <taxon>Campylobacter</taxon>
    </lineage>
</organism>
<protein>
    <submittedName>
        <fullName evidence="3">Deacylase</fullName>
    </submittedName>
</protein>
<dbReference type="SUPFAM" id="SSF53187">
    <property type="entry name" value="Zn-dependent exopeptidases"/>
    <property type="match status" value="1"/>
</dbReference>
<proteinExistence type="predicted"/>
<keyword evidence="4" id="KW-1185">Reference proteome</keyword>
<evidence type="ECO:0000313" key="3">
    <source>
        <dbReference type="EMBL" id="TBR80141.1"/>
    </source>
</evidence>
<dbReference type="Gene3D" id="3.40.630.10">
    <property type="entry name" value="Zn peptidases"/>
    <property type="match status" value="1"/>
</dbReference>
<dbReference type="Proteomes" id="UP000292583">
    <property type="component" value="Unassembled WGS sequence"/>
</dbReference>
<dbReference type="Pfam" id="PF17129">
    <property type="entry name" value="Peptidase_M99_C"/>
    <property type="match status" value="1"/>
</dbReference>
<sequence length="466" mass="53802">MKYLLVFFIFLTQIFAYNLEFSVGENGRSLDDNNTVLIFGGIQGDEPGGFHAASLLLSDYNITKGKIIVAPNLAFDSIIKRSRGTNGDLNRKFANISPKDPDFNTIKRIKELILRPEVGMVINLHDGWGFYHPTYINSLKNPNRWGNSSVIDTSEINASKYNDLENIATQTINQVNSYLVDPKHEYFLKNTKTRESGDTQMLKALTYFVISHHKAAFANEASKNLAVHLRAYYHLLAVENYLKTAGIEFSRNFELTPEGVYKAINKEIEVKLFNDKILLWLENPRKVIKFLPFPVNKDLTYNASNELTAVIAENNSFFIQYGNRFQTRIYPEYFEFSDAFNKVEIIVDQNKTQTYSFGEKIKIKDNFLIPKMQNVRANVIGFDHSKDESNIVIYKKNMQKEYSLDRNGKIYRVEFYELRGANLQEQFLKQNEKDKLIKNVKIPNMQILKSASKKDKFLGSILVEFE</sequence>
<dbReference type="AlphaFoldDB" id="A0A4Q9JU14"/>
<accession>A0A4Q9JU14</accession>
<dbReference type="OrthoDB" id="10830at2"/>
<feature type="domain" description="D,L-carboxypeptidase peptidase" evidence="1">
    <location>
        <begin position="12"/>
        <end position="265"/>
    </location>
</feature>
<dbReference type="EMBL" id="QPGR01000011">
    <property type="protein sequence ID" value="TBR80141.1"/>
    <property type="molecule type" value="Genomic_DNA"/>
</dbReference>
<evidence type="ECO:0000259" key="2">
    <source>
        <dbReference type="Pfam" id="PF17129"/>
    </source>
</evidence>
<dbReference type="InterPro" id="IPR031489">
    <property type="entry name" value="Peptidase_M99"/>
</dbReference>